<evidence type="ECO:0000256" key="4">
    <source>
        <dbReference type="ARBA" id="ARBA00023004"/>
    </source>
</evidence>
<dbReference type="GO" id="GO:0020037">
    <property type="term" value="F:heme binding"/>
    <property type="evidence" value="ECO:0007669"/>
    <property type="project" value="InterPro"/>
</dbReference>
<keyword evidence="3 5" id="KW-0479">Metal-binding</keyword>
<evidence type="ECO:0000256" key="3">
    <source>
        <dbReference type="ARBA" id="ARBA00022723"/>
    </source>
</evidence>
<sequence>MLLVFFRFGVGVGQTIYEHYGGFKTISRIVMTFYEMALESDQIGDHFEDIDMPRLIDHQTKFVSSLIGGPTSFSDDRIEAVHRNLNITHADFDEMAALFGEALALHGMEDRHVKIALGAIESKRAIIVTRDAA</sequence>
<dbReference type="Pfam" id="PF01152">
    <property type="entry name" value="Bac_globin"/>
    <property type="match status" value="1"/>
</dbReference>
<evidence type="ECO:0000256" key="5">
    <source>
        <dbReference type="PIRSR" id="PIRSR601486-1"/>
    </source>
</evidence>
<dbReference type="GO" id="GO:0019825">
    <property type="term" value="F:oxygen binding"/>
    <property type="evidence" value="ECO:0007669"/>
    <property type="project" value="InterPro"/>
</dbReference>
<name>A0A521BCV2_9RHOB</name>
<feature type="binding site" description="distal binding residue" evidence="5">
    <location>
        <position position="82"/>
    </location>
    <ligand>
        <name>heme</name>
        <dbReference type="ChEBI" id="CHEBI:30413"/>
    </ligand>
    <ligandPart>
        <name>Fe</name>
        <dbReference type="ChEBI" id="CHEBI:18248"/>
    </ligandPart>
</feature>
<dbReference type="EMBL" id="FXTE01000001">
    <property type="protein sequence ID" value="SMO44908.1"/>
    <property type="molecule type" value="Genomic_DNA"/>
</dbReference>
<dbReference type="Gene3D" id="1.10.490.10">
    <property type="entry name" value="Globins"/>
    <property type="match status" value="1"/>
</dbReference>
<gene>
    <name evidence="6" type="ORF">SAMN06265380_101765</name>
</gene>
<evidence type="ECO:0000313" key="7">
    <source>
        <dbReference type="Proteomes" id="UP000319555"/>
    </source>
</evidence>
<keyword evidence="4 5" id="KW-0408">Iron</keyword>
<dbReference type="AlphaFoldDB" id="A0A521BCV2"/>
<dbReference type="GO" id="GO:0046872">
    <property type="term" value="F:metal ion binding"/>
    <property type="evidence" value="ECO:0007669"/>
    <property type="project" value="UniProtKB-KW"/>
</dbReference>
<keyword evidence="1" id="KW-0813">Transport</keyword>
<proteinExistence type="predicted"/>
<organism evidence="6 7">
    <name type="scientific">Ruegeria faecimaris</name>
    <dbReference type="NCBI Taxonomy" id="686389"/>
    <lineage>
        <taxon>Bacteria</taxon>
        <taxon>Pseudomonadati</taxon>
        <taxon>Pseudomonadota</taxon>
        <taxon>Alphaproteobacteria</taxon>
        <taxon>Rhodobacterales</taxon>
        <taxon>Roseobacteraceae</taxon>
        <taxon>Ruegeria</taxon>
    </lineage>
</organism>
<evidence type="ECO:0000256" key="2">
    <source>
        <dbReference type="ARBA" id="ARBA00022617"/>
    </source>
</evidence>
<dbReference type="SUPFAM" id="SSF46458">
    <property type="entry name" value="Globin-like"/>
    <property type="match status" value="1"/>
</dbReference>
<accession>A0A521BCV2</accession>
<feature type="binding site" description="distal binding residue" evidence="5">
    <location>
        <position position="58"/>
    </location>
    <ligand>
        <name>heme</name>
        <dbReference type="ChEBI" id="CHEBI:30413"/>
    </ligand>
    <ligandPart>
        <name>Fe</name>
        <dbReference type="ChEBI" id="CHEBI:18248"/>
    </ligandPart>
</feature>
<reference evidence="6 7" key="1">
    <citation type="submission" date="2017-05" db="EMBL/GenBank/DDBJ databases">
        <authorList>
            <person name="Varghese N."/>
            <person name="Submissions S."/>
        </authorList>
    </citation>
    <scope>NUCLEOTIDE SEQUENCE [LARGE SCALE GENOMIC DNA]</scope>
    <source>
        <strain evidence="6 7">DSM 28009</strain>
    </source>
</reference>
<dbReference type="InterPro" id="IPR009050">
    <property type="entry name" value="Globin-like_sf"/>
</dbReference>
<dbReference type="CDD" id="cd00454">
    <property type="entry name" value="TrHb1_N"/>
    <property type="match status" value="1"/>
</dbReference>
<keyword evidence="2 5" id="KW-0349">Heme</keyword>
<protein>
    <submittedName>
        <fullName evidence="6">Hemoglobin</fullName>
    </submittedName>
</protein>
<evidence type="ECO:0000313" key="6">
    <source>
        <dbReference type="EMBL" id="SMO44908.1"/>
    </source>
</evidence>
<keyword evidence="7" id="KW-1185">Reference proteome</keyword>
<evidence type="ECO:0000256" key="1">
    <source>
        <dbReference type="ARBA" id="ARBA00022448"/>
    </source>
</evidence>
<dbReference type="InterPro" id="IPR001486">
    <property type="entry name" value="Hemoglobin_trunc"/>
</dbReference>
<dbReference type="Proteomes" id="UP000319555">
    <property type="component" value="Unassembled WGS sequence"/>
</dbReference>
<dbReference type="InterPro" id="IPR012292">
    <property type="entry name" value="Globin/Proto"/>
</dbReference>